<organism evidence="1">
    <name type="scientific">marine sediment metagenome</name>
    <dbReference type="NCBI Taxonomy" id="412755"/>
    <lineage>
        <taxon>unclassified sequences</taxon>
        <taxon>metagenomes</taxon>
        <taxon>ecological metagenomes</taxon>
    </lineage>
</organism>
<comment type="caution">
    <text evidence="1">The sequence shown here is derived from an EMBL/GenBank/DDBJ whole genome shotgun (WGS) entry which is preliminary data.</text>
</comment>
<accession>X1F193</accession>
<protein>
    <submittedName>
        <fullName evidence="1">Uncharacterized protein</fullName>
    </submittedName>
</protein>
<dbReference type="AlphaFoldDB" id="X1F193"/>
<gene>
    <name evidence="1" type="ORF">S03H2_07832</name>
</gene>
<reference evidence="1" key="1">
    <citation type="journal article" date="2014" name="Front. Microbiol.">
        <title>High frequency of phylogenetically diverse reductive dehalogenase-homologous genes in deep subseafloor sedimentary metagenomes.</title>
        <authorList>
            <person name="Kawai M."/>
            <person name="Futagami T."/>
            <person name="Toyoda A."/>
            <person name="Takaki Y."/>
            <person name="Nishi S."/>
            <person name="Hori S."/>
            <person name="Arai W."/>
            <person name="Tsubouchi T."/>
            <person name="Morono Y."/>
            <person name="Uchiyama I."/>
            <person name="Ito T."/>
            <person name="Fujiyama A."/>
            <person name="Inagaki F."/>
            <person name="Takami H."/>
        </authorList>
    </citation>
    <scope>NUCLEOTIDE SEQUENCE</scope>
    <source>
        <strain evidence="1">Expedition CK06-06</strain>
    </source>
</reference>
<name>X1F193_9ZZZZ</name>
<dbReference type="EMBL" id="BARU01003689">
    <property type="protein sequence ID" value="GAH26345.1"/>
    <property type="molecule type" value="Genomic_DNA"/>
</dbReference>
<evidence type="ECO:0000313" key="1">
    <source>
        <dbReference type="EMBL" id="GAH26345.1"/>
    </source>
</evidence>
<sequence length="111" mass="12209">MHVKKHNRQLTLSERREDFVKVGFLKSLLVHPEAGIIIAIANDMISQSCPVAGWAEPILETQSTPAIAANRPDNTCESKIILSTLIPDTLVASLLPPVARSHLPKRLKLNI</sequence>
<proteinExistence type="predicted"/>